<evidence type="ECO:0000259" key="1">
    <source>
        <dbReference type="SMART" id="SM00093"/>
    </source>
</evidence>
<comment type="caution">
    <text evidence="2">The sequence shown here is derived from an EMBL/GenBank/DDBJ whole genome shotgun (WGS) entry which is preliminary data.</text>
</comment>
<proteinExistence type="predicted"/>
<dbReference type="InterPro" id="IPR023796">
    <property type="entry name" value="Serpin_dom"/>
</dbReference>
<gene>
    <name evidence="2" type="ORF">LCGC14_0225880</name>
</gene>
<feature type="domain" description="Serpin" evidence="1">
    <location>
        <begin position="53"/>
        <end position="436"/>
    </location>
</feature>
<dbReference type="InterPro" id="IPR042178">
    <property type="entry name" value="Serpin_sf_1"/>
</dbReference>
<reference evidence="2" key="1">
    <citation type="journal article" date="2015" name="Nature">
        <title>Complex archaea that bridge the gap between prokaryotes and eukaryotes.</title>
        <authorList>
            <person name="Spang A."/>
            <person name="Saw J.H."/>
            <person name="Jorgensen S.L."/>
            <person name="Zaremba-Niedzwiedzka K."/>
            <person name="Martijn J."/>
            <person name="Lind A.E."/>
            <person name="van Eijk R."/>
            <person name="Schleper C."/>
            <person name="Guy L."/>
            <person name="Ettema T.J."/>
        </authorList>
    </citation>
    <scope>NUCLEOTIDE SEQUENCE</scope>
</reference>
<dbReference type="SUPFAM" id="SSF56574">
    <property type="entry name" value="Serpins"/>
    <property type="match status" value="1"/>
</dbReference>
<name>A0A0F9UBT8_9ZZZZ</name>
<dbReference type="PANTHER" id="PTHR11461:SF211">
    <property type="entry name" value="GH10112P-RELATED"/>
    <property type="match status" value="1"/>
</dbReference>
<dbReference type="PANTHER" id="PTHR11461">
    <property type="entry name" value="SERINE PROTEASE INHIBITOR, SERPIN"/>
    <property type="match status" value="1"/>
</dbReference>
<dbReference type="SMART" id="SM00093">
    <property type="entry name" value="SERPIN"/>
    <property type="match status" value="1"/>
</dbReference>
<accession>A0A0F9UBT8</accession>
<dbReference type="InterPro" id="IPR000215">
    <property type="entry name" value="Serpin_fam"/>
</dbReference>
<dbReference type="AlphaFoldDB" id="A0A0F9UBT8"/>
<dbReference type="GO" id="GO:0004867">
    <property type="term" value="F:serine-type endopeptidase inhibitor activity"/>
    <property type="evidence" value="ECO:0007669"/>
    <property type="project" value="InterPro"/>
</dbReference>
<dbReference type="PROSITE" id="PS00284">
    <property type="entry name" value="SERPIN"/>
    <property type="match status" value="1"/>
</dbReference>
<dbReference type="Gene3D" id="2.30.39.10">
    <property type="entry name" value="Alpha-1-antitrypsin, domain 1"/>
    <property type="match status" value="1"/>
</dbReference>
<protein>
    <recommendedName>
        <fullName evidence="1">Serpin domain-containing protein</fullName>
    </recommendedName>
</protein>
<dbReference type="Pfam" id="PF00079">
    <property type="entry name" value="Serpin"/>
    <property type="match status" value="1"/>
</dbReference>
<dbReference type="GO" id="GO:0005615">
    <property type="term" value="C:extracellular space"/>
    <property type="evidence" value="ECO:0007669"/>
    <property type="project" value="InterPro"/>
</dbReference>
<dbReference type="EMBL" id="LAZR01000108">
    <property type="protein sequence ID" value="KKN90645.1"/>
    <property type="molecule type" value="Genomic_DNA"/>
</dbReference>
<dbReference type="Gene3D" id="3.30.497.10">
    <property type="entry name" value="Antithrombin, subunit I, domain 2"/>
    <property type="match status" value="1"/>
</dbReference>
<evidence type="ECO:0000313" key="2">
    <source>
        <dbReference type="EMBL" id="KKN90645.1"/>
    </source>
</evidence>
<dbReference type="InterPro" id="IPR042185">
    <property type="entry name" value="Serpin_sf_2"/>
</dbReference>
<sequence length="448" mass="49373">MAAITTFRRSALLLATVVCVTLLTSGWAEDSEPVQPPDQDVQQIARANNTFAWALYAKLAEGNDENIFFSPSSIHTALTMTYAGAQGQTAEQMQTALFLPTDQPLQHIEQEQPRARGTKLVDVPWSQDRVHPAYRKLLAAMRPDDKAGYELRIANALWGQKGYPWGTDFLTTTQDNYGAGLRQVDFKADTKAARKMINDWVADQTKDKIKDLLPPGALDPLTRLVLTNAIYFKGSWAKPFKKARTRDEPFKLSADKTVTVAMMHQTDHFPQAQTDFAQILSLPYAGDEVSMIVFLPKAVDGLADVEAWLAKTGPDEVLATMRKMKLDVALPKFTMTWMGELNKPLVTMGMTDAFNSRADFSGMSERAKDDGLHITAAVHKAFVEVNEEGTEAAAATGIGMGATSIPPSFRADHPFVFIIRHNTTGVILFTGRVVNPQAGRDEQPAKSK</sequence>
<dbReference type="InterPro" id="IPR023795">
    <property type="entry name" value="Serpin_CS"/>
</dbReference>
<organism evidence="2">
    <name type="scientific">marine sediment metagenome</name>
    <dbReference type="NCBI Taxonomy" id="412755"/>
    <lineage>
        <taxon>unclassified sequences</taxon>
        <taxon>metagenomes</taxon>
        <taxon>ecological metagenomes</taxon>
    </lineage>
</organism>
<dbReference type="InterPro" id="IPR036186">
    <property type="entry name" value="Serpin_sf"/>
</dbReference>
<dbReference type="CDD" id="cd19590">
    <property type="entry name" value="serpin_thermopin-like"/>
    <property type="match status" value="1"/>
</dbReference>